<dbReference type="Pfam" id="PF04438">
    <property type="entry name" value="zf-HIT"/>
    <property type="match status" value="1"/>
</dbReference>
<dbReference type="EMBL" id="LXTC01000005">
    <property type="protein sequence ID" value="OBA20073.1"/>
    <property type="molecule type" value="Genomic_DNA"/>
</dbReference>
<feature type="region of interest" description="Disordered" evidence="8">
    <location>
        <begin position="274"/>
        <end position="347"/>
    </location>
</feature>
<evidence type="ECO:0000256" key="5">
    <source>
        <dbReference type="ARBA" id="ARBA00049598"/>
    </source>
</evidence>
<accession>A0A1A0H852</accession>
<keyword evidence="2" id="KW-0479">Metal-binding</keyword>
<name>A0A1A0H852_9ASCO</name>
<feature type="domain" description="HIT-type" evidence="9">
    <location>
        <begin position="6"/>
        <end position="40"/>
    </location>
</feature>
<dbReference type="GO" id="GO:0008270">
    <property type="term" value="F:zinc ion binding"/>
    <property type="evidence" value="ECO:0007669"/>
    <property type="project" value="UniProtKB-UniRule"/>
</dbReference>
<dbReference type="InterPro" id="IPR051639">
    <property type="entry name" value="BCD1"/>
</dbReference>
<dbReference type="InterPro" id="IPR007529">
    <property type="entry name" value="Znf_HIT"/>
</dbReference>
<dbReference type="CDD" id="cd23023">
    <property type="entry name" value="zf-HIT_BCD1"/>
    <property type="match status" value="1"/>
</dbReference>
<evidence type="ECO:0000259" key="9">
    <source>
        <dbReference type="PROSITE" id="PS51083"/>
    </source>
</evidence>
<dbReference type="InterPro" id="IPR057721">
    <property type="entry name" value="BCD1_alpha/beta"/>
</dbReference>
<dbReference type="GO" id="GO:0000463">
    <property type="term" value="P:maturation of LSU-rRNA from tricistronic rRNA transcript (SSU-rRNA, 5.8S rRNA, LSU-rRNA)"/>
    <property type="evidence" value="ECO:0007669"/>
    <property type="project" value="TreeGrafter"/>
</dbReference>
<evidence type="ECO:0000256" key="3">
    <source>
        <dbReference type="ARBA" id="ARBA00022771"/>
    </source>
</evidence>
<keyword evidence="3 7" id="KW-0863">Zinc-finger</keyword>
<evidence type="ECO:0000256" key="8">
    <source>
        <dbReference type="SAM" id="MobiDB-lite"/>
    </source>
</evidence>
<evidence type="ECO:0000256" key="7">
    <source>
        <dbReference type="PROSITE-ProRule" id="PRU00453"/>
    </source>
</evidence>
<evidence type="ECO:0000313" key="10">
    <source>
        <dbReference type="EMBL" id="OBA20073.1"/>
    </source>
</evidence>
<dbReference type="OrthoDB" id="272357at2759"/>
<keyword evidence="11" id="KW-1185">Reference proteome</keyword>
<dbReference type="SUPFAM" id="SSF144232">
    <property type="entry name" value="HIT/MYND zinc finger-like"/>
    <property type="match status" value="1"/>
</dbReference>
<dbReference type="GO" id="GO:0005634">
    <property type="term" value="C:nucleus"/>
    <property type="evidence" value="ECO:0007669"/>
    <property type="project" value="TreeGrafter"/>
</dbReference>
<dbReference type="GO" id="GO:0000492">
    <property type="term" value="P:box C/D snoRNP assembly"/>
    <property type="evidence" value="ECO:0007669"/>
    <property type="project" value="TreeGrafter"/>
</dbReference>
<keyword evidence="4" id="KW-0862">Zinc</keyword>
<evidence type="ECO:0000256" key="1">
    <source>
        <dbReference type="ARBA" id="ARBA00022553"/>
    </source>
</evidence>
<comment type="similarity">
    <text evidence="6">Belongs to the BCD1 family.</text>
</comment>
<dbReference type="PANTHER" id="PTHR13483:SF3">
    <property type="entry name" value="BOX C_D SNORNA PROTEIN 1"/>
    <property type="match status" value="1"/>
</dbReference>
<dbReference type="Gene3D" id="3.30.60.190">
    <property type="match status" value="1"/>
</dbReference>
<dbReference type="AlphaFoldDB" id="A0A1A0H852"/>
<organism evidence="10 11">
    <name type="scientific">Metschnikowia bicuspidata var. bicuspidata NRRL YB-4993</name>
    <dbReference type="NCBI Taxonomy" id="869754"/>
    <lineage>
        <taxon>Eukaryota</taxon>
        <taxon>Fungi</taxon>
        <taxon>Dikarya</taxon>
        <taxon>Ascomycota</taxon>
        <taxon>Saccharomycotina</taxon>
        <taxon>Pichiomycetes</taxon>
        <taxon>Metschnikowiaceae</taxon>
        <taxon>Metschnikowia</taxon>
    </lineage>
</organism>
<feature type="compositionally biased region" description="Low complexity" evidence="8">
    <location>
        <begin position="300"/>
        <end position="313"/>
    </location>
</feature>
<protein>
    <recommendedName>
        <fullName evidence="9">HIT-type domain-containing protein</fullName>
    </recommendedName>
</protein>
<dbReference type="PANTHER" id="PTHR13483">
    <property type="entry name" value="BOX C_D SNORNA PROTEIN 1-RELATED"/>
    <property type="match status" value="1"/>
</dbReference>
<evidence type="ECO:0000256" key="6">
    <source>
        <dbReference type="ARBA" id="ARBA00049654"/>
    </source>
</evidence>
<feature type="compositionally biased region" description="Low complexity" evidence="8">
    <location>
        <begin position="283"/>
        <end position="292"/>
    </location>
</feature>
<evidence type="ECO:0000256" key="2">
    <source>
        <dbReference type="ARBA" id="ARBA00022723"/>
    </source>
</evidence>
<evidence type="ECO:0000256" key="4">
    <source>
        <dbReference type="ARBA" id="ARBA00022833"/>
    </source>
</evidence>
<dbReference type="GO" id="GO:0048254">
    <property type="term" value="P:snoRNA localization"/>
    <property type="evidence" value="ECO:0007669"/>
    <property type="project" value="TreeGrafter"/>
</dbReference>
<keyword evidence="1" id="KW-0597">Phosphoprotein</keyword>
<proteinExistence type="inferred from homology"/>
<comment type="function">
    <text evidence="5">Required for box C/D snoRNAs accumulation involved in snoRNA processing, snoRNA transport to the nucleolus and ribosome biogenesis.</text>
</comment>
<evidence type="ECO:0000313" key="11">
    <source>
        <dbReference type="Proteomes" id="UP000092555"/>
    </source>
</evidence>
<reference evidence="10 11" key="1">
    <citation type="submission" date="2016-05" db="EMBL/GenBank/DDBJ databases">
        <title>Comparative genomics of biotechnologically important yeasts.</title>
        <authorList>
            <consortium name="DOE Joint Genome Institute"/>
            <person name="Riley R."/>
            <person name="Haridas S."/>
            <person name="Wolfe K.H."/>
            <person name="Lopes M.R."/>
            <person name="Hittinger C.T."/>
            <person name="Goker M."/>
            <person name="Salamov A."/>
            <person name="Wisecaver J."/>
            <person name="Long T.M."/>
            <person name="Aerts A.L."/>
            <person name="Barry K."/>
            <person name="Choi C."/>
            <person name="Clum A."/>
            <person name="Coughlan A.Y."/>
            <person name="Deshpande S."/>
            <person name="Douglass A.P."/>
            <person name="Hanson S.J."/>
            <person name="Klenk H.-P."/>
            <person name="LaButti K."/>
            <person name="Lapidus A."/>
            <person name="Lindquist E."/>
            <person name="Lipzen A."/>
            <person name="Meier-kolthoff J.P."/>
            <person name="Ohm R.A."/>
            <person name="Otillar R.P."/>
            <person name="Pangilinan J."/>
            <person name="Peng Y."/>
            <person name="Rokas A."/>
            <person name="Rosa C.A."/>
            <person name="Scheuner C."/>
            <person name="Sibirny A.A."/>
            <person name="Slot J.C."/>
            <person name="Stielow J.B."/>
            <person name="Sun H."/>
            <person name="Kurtzman C.P."/>
            <person name="Blackwell M."/>
            <person name="Grigoriev I.V."/>
            <person name="Jeffries T.W."/>
        </authorList>
    </citation>
    <scope>NUCLEOTIDE SEQUENCE [LARGE SCALE GENOMIC DNA]</scope>
    <source>
        <strain evidence="10 11">NRRL YB-4993</strain>
    </source>
</reference>
<dbReference type="PROSITE" id="PS51083">
    <property type="entry name" value="ZF_HIT"/>
    <property type="match status" value="1"/>
</dbReference>
<dbReference type="Proteomes" id="UP000092555">
    <property type="component" value="Unassembled WGS sequence"/>
</dbReference>
<sequence>MSTEVCSVCLERESKYTCPACESKTCSLECVKRHKLRSECTGIVDPTRFVPNNDLGTNQALVNRDYNYLLNFERKINLGKSDLKDNAKQVFKRNFNQIKNVKRPRLNDTKEDDPRMDLVRKVFPNVMATSVKRENTLIIHLPVGMSRSSQNKSGYDKKSNAFTWSVEWVPFEDGASPKKSFVSFRLKESSLLKDAVPIPVLAKYMGTEVGEKDKLHFYLENCVSSHTLKVSLIPLSQDESLAAALKNKIVLEFPKIYVSLNEIENADFSGAHGYGLTPDSSEESSSASSSSESESELDSDSSSGTDSSLGSSESDSDEAPEEESSRPPERNLTFPEILRNEANVQAS</sequence>
<dbReference type="RefSeq" id="XP_018710598.1">
    <property type="nucleotide sequence ID" value="XM_018857817.1"/>
</dbReference>
<comment type="caution">
    <text evidence="10">The sequence shown here is derived from an EMBL/GenBank/DDBJ whole genome shotgun (WGS) entry which is preliminary data.</text>
</comment>
<dbReference type="GeneID" id="30030793"/>
<dbReference type="Pfam" id="PF25790">
    <property type="entry name" value="BCD1"/>
    <property type="match status" value="1"/>
</dbReference>
<dbReference type="STRING" id="869754.A0A1A0H852"/>
<dbReference type="GO" id="GO:0070761">
    <property type="term" value="C:pre-snoRNP complex"/>
    <property type="evidence" value="ECO:0007669"/>
    <property type="project" value="TreeGrafter"/>
</dbReference>
<gene>
    <name evidence="10" type="ORF">METBIDRAFT_44624</name>
</gene>